<feature type="coiled-coil region" evidence="1">
    <location>
        <begin position="10"/>
        <end position="44"/>
    </location>
</feature>
<dbReference type="AlphaFoldDB" id="A0A7S3BP10"/>
<evidence type="ECO:0000256" key="1">
    <source>
        <dbReference type="SAM" id="Coils"/>
    </source>
</evidence>
<protein>
    <submittedName>
        <fullName evidence="2">Uncharacterized protein</fullName>
    </submittedName>
</protein>
<accession>A0A7S3BP10</accession>
<proteinExistence type="predicted"/>
<gene>
    <name evidence="2" type="ORF">HERI1096_LOCUS33683</name>
</gene>
<evidence type="ECO:0000313" key="2">
    <source>
        <dbReference type="EMBL" id="CAE0141196.1"/>
    </source>
</evidence>
<keyword evidence="1" id="KW-0175">Coiled coil</keyword>
<organism evidence="2">
    <name type="scientific">Haptolina ericina</name>
    <dbReference type="NCBI Taxonomy" id="156174"/>
    <lineage>
        <taxon>Eukaryota</taxon>
        <taxon>Haptista</taxon>
        <taxon>Haptophyta</taxon>
        <taxon>Prymnesiophyceae</taxon>
        <taxon>Prymnesiales</taxon>
        <taxon>Prymnesiaceae</taxon>
        <taxon>Haptolina</taxon>
    </lineage>
</organism>
<dbReference type="EMBL" id="HBHX01060911">
    <property type="protein sequence ID" value="CAE0141196.1"/>
    <property type="molecule type" value="Transcribed_RNA"/>
</dbReference>
<name>A0A7S3BP10_9EUKA</name>
<sequence>MLEAALSSAEQRAVREFEKLRAELATAQQQVHQTVLERDALRQRVVVLESRLATIGQKVSDLWPQHKPLQTRIQQAVTATVPTVVADETTSDNRATSEPCDAG</sequence>
<reference evidence="2" key="1">
    <citation type="submission" date="2021-01" db="EMBL/GenBank/DDBJ databases">
        <authorList>
            <person name="Corre E."/>
            <person name="Pelletier E."/>
            <person name="Niang G."/>
            <person name="Scheremetjew M."/>
            <person name="Finn R."/>
            <person name="Kale V."/>
            <person name="Holt S."/>
            <person name="Cochrane G."/>
            <person name="Meng A."/>
            <person name="Brown T."/>
            <person name="Cohen L."/>
        </authorList>
    </citation>
    <scope>NUCLEOTIDE SEQUENCE</scope>
    <source>
        <strain evidence="2">CCMP281</strain>
    </source>
</reference>